<name>A0A1K2HLD0_9NEIS</name>
<dbReference type="GO" id="GO:0009306">
    <property type="term" value="P:protein secretion"/>
    <property type="evidence" value="ECO:0007669"/>
    <property type="project" value="InterPro"/>
</dbReference>
<dbReference type="GO" id="GO:0005886">
    <property type="term" value="C:plasma membrane"/>
    <property type="evidence" value="ECO:0007669"/>
    <property type="project" value="TreeGrafter"/>
</dbReference>
<comment type="similarity">
    <text evidence="1">Belongs to the type III secretion exporter family.</text>
</comment>
<dbReference type="InterPro" id="IPR029025">
    <property type="entry name" value="T3SS_substrate_exporter_C"/>
</dbReference>
<keyword evidence="2" id="KW-0966">Cell projection</keyword>
<dbReference type="PANTHER" id="PTHR30531">
    <property type="entry name" value="FLAGELLAR BIOSYNTHETIC PROTEIN FLHB"/>
    <property type="match status" value="1"/>
</dbReference>
<reference evidence="2 3" key="1">
    <citation type="submission" date="2016-11" db="EMBL/GenBank/DDBJ databases">
        <authorList>
            <person name="Jaros S."/>
            <person name="Januszkiewicz K."/>
            <person name="Wedrychowicz H."/>
        </authorList>
    </citation>
    <scope>NUCLEOTIDE SEQUENCE [LARGE SCALE GENOMIC DNA]</scope>
    <source>
        <strain evidence="2 3">DSM 18899</strain>
    </source>
</reference>
<dbReference type="SUPFAM" id="SSF160544">
    <property type="entry name" value="EscU C-terminal domain-like"/>
    <property type="match status" value="1"/>
</dbReference>
<keyword evidence="2" id="KW-0282">Flagellum</keyword>
<evidence type="ECO:0000313" key="3">
    <source>
        <dbReference type="Proteomes" id="UP000186513"/>
    </source>
</evidence>
<proteinExistence type="inferred from homology"/>
<dbReference type="RefSeq" id="WP_072428975.1">
    <property type="nucleotide sequence ID" value="NZ_FPKR01000009.1"/>
</dbReference>
<keyword evidence="3" id="KW-1185">Reference proteome</keyword>
<dbReference type="PANTHER" id="PTHR30531:SF12">
    <property type="entry name" value="FLAGELLAR BIOSYNTHETIC PROTEIN FLHB"/>
    <property type="match status" value="1"/>
</dbReference>
<dbReference type="Pfam" id="PF01312">
    <property type="entry name" value="Bac_export_2"/>
    <property type="match status" value="1"/>
</dbReference>
<protein>
    <submittedName>
        <fullName evidence="2">Flagellar biosynthesis protein</fullName>
    </submittedName>
</protein>
<dbReference type="InterPro" id="IPR006135">
    <property type="entry name" value="T3SS_substrate_exporter"/>
</dbReference>
<evidence type="ECO:0000313" key="2">
    <source>
        <dbReference type="EMBL" id="SFZ77523.1"/>
    </source>
</evidence>
<dbReference type="Proteomes" id="UP000186513">
    <property type="component" value="Unassembled WGS sequence"/>
</dbReference>
<dbReference type="Gene3D" id="3.40.1690.10">
    <property type="entry name" value="secretion proteins EscU"/>
    <property type="match status" value="1"/>
</dbReference>
<dbReference type="OrthoDB" id="5244399at2"/>
<sequence>MAKYRRSPPAPQAVALAYRDGVNAPRVVAKGRGLMAETIIEKARDAGVYVHESPELVALLMQVDLDQHIPPELYRAVAELLAFIHFLERGIEATPPQFDLAELGEASPSQGQN</sequence>
<dbReference type="AlphaFoldDB" id="A0A1K2HLD0"/>
<keyword evidence="2" id="KW-0969">Cilium</keyword>
<dbReference type="EMBL" id="FPKR01000009">
    <property type="protein sequence ID" value="SFZ77523.1"/>
    <property type="molecule type" value="Genomic_DNA"/>
</dbReference>
<gene>
    <name evidence="2" type="ORF">SAMN02745887_02470</name>
</gene>
<organism evidence="2 3">
    <name type="scientific">Chitinimonas taiwanensis DSM 18899</name>
    <dbReference type="NCBI Taxonomy" id="1121279"/>
    <lineage>
        <taxon>Bacteria</taxon>
        <taxon>Pseudomonadati</taxon>
        <taxon>Pseudomonadota</taxon>
        <taxon>Betaproteobacteria</taxon>
        <taxon>Neisseriales</taxon>
        <taxon>Chitinibacteraceae</taxon>
        <taxon>Chitinimonas</taxon>
    </lineage>
</organism>
<evidence type="ECO:0000256" key="1">
    <source>
        <dbReference type="ARBA" id="ARBA00010690"/>
    </source>
</evidence>
<accession>A0A1K2HLD0</accession>
<dbReference type="STRING" id="1121279.SAMN02745887_02470"/>